<evidence type="ECO:0000313" key="4">
    <source>
        <dbReference type="Proteomes" id="UP000306441"/>
    </source>
</evidence>
<keyword evidence="2" id="KW-0663">Pyridoxal phosphate</keyword>
<organism evidence="3 4">
    <name type="scientific">Ollibium composti</name>
    <dbReference type="NCBI Taxonomy" id="2675109"/>
    <lineage>
        <taxon>Bacteria</taxon>
        <taxon>Pseudomonadati</taxon>
        <taxon>Pseudomonadota</taxon>
        <taxon>Alphaproteobacteria</taxon>
        <taxon>Hyphomicrobiales</taxon>
        <taxon>Phyllobacteriaceae</taxon>
        <taxon>Ollibium</taxon>
    </lineage>
</organism>
<evidence type="ECO:0000256" key="2">
    <source>
        <dbReference type="RuleBase" id="RU004508"/>
    </source>
</evidence>
<sequence length="401" mass="44032">MSDKFIPYGRHWIDEDDVAAVAESLRSDWLTTGPAAEAFETAFAQAVGARHAVVVANGTVALHLAALVTHVGTEDLGIAPTMSFLASANGMRYTGAGILFADADPDTGLVTPETFRAAIARATRPVKMAVVVHLNGNPVAMPEIARIAAEHGIVLVEDACHALGTSYRDEHGTMVKVGACRHSTMTVFSLHPVKTITMGEGGVITTQDPVVYERLKRLRSHGVVKAPEQIVDHELAFSGNESMNPWYYEMQELGFNYRVSDFACMLAHSQLKKLPRFAERRVWLKAFYDKSFAGLSNLVTPVPAAPYGEPILHLYPLLIDFATLGRDRARVMAELRALGIGTQVHYIPVHRQPYYVRHNGIVELPGADAYYARALSIPYYPLLTDQDAERVVDAVRQVLSR</sequence>
<accession>A0ABY2Q4G7</accession>
<dbReference type="GO" id="GO:0008483">
    <property type="term" value="F:transaminase activity"/>
    <property type="evidence" value="ECO:0007669"/>
    <property type="project" value="UniProtKB-KW"/>
</dbReference>
<dbReference type="PANTHER" id="PTHR30244">
    <property type="entry name" value="TRANSAMINASE"/>
    <property type="match status" value="1"/>
</dbReference>
<dbReference type="InterPro" id="IPR020026">
    <property type="entry name" value="PseC"/>
</dbReference>
<proteinExistence type="inferred from homology"/>
<evidence type="ECO:0000313" key="3">
    <source>
        <dbReference type="EMBL" id="THF55657.1"/>
    </source>
</evidence>
<dbReference type="CDD" id="cd00616">
    <property type="entry name" value="AHBA_syn"/>
    <property type="match status" value="1"/>
</dbReference>
<keyword evidence="3" id="KW-0808">Transferase</keyword>
<dbReference type="EC" id="2.6.1.92" evidence="3"/>
<gene>
    <name evidence="3" type="primary">pseC</name>
    <name evidence="3" type="ORF">E6C48_16365</name>
</gene>
<dbReference type="Gene3D" id="3.40.640.10">
    <property type="entry name" value="Type I PLP-dependent aspartate aminotransferase-like (Major domain)"/>
    <property type="match status" value="1"/>
</dbReference>
<dbReference type="RefSeq" id="WP_136359156.1">
    <property type="nucleotide sequence ID" value="NZ_SSNY01000010.1"/>
</dbReference>
<name>A0ABY2Q4G7_9HYPH</name>
<dbReference type="InterPro" id="IPR015424">
    <property type="entry name" value="PyrdxlP-dep_Trfase"/>
</dbReference>
<dbReference type="InterPro" id="IPR015421">
    <property type="entry name" value="PyrdxlP-dep_Trfase_major"/>
</dbReference>
<dbReference type="EMBL" id="SSNY01000010">
    <property type="protein sequence ID" value="THF55657.1"/>
    <property type="molecule type" value="Genomic_DNA"/>
</dbReference>
<dbReference type="PIRSF" id="PIRSF000390">
    <property type="entry name" value="PLP_StrS"/>
    <property type="match status" value="1"/>
</dbReference>
<dbReference type="NCBIfam" id="TIGR03588">
    <property type="entry name" value="PseC"/>
    <property type="match status" value="1"/>
</dbReference>
<reference evidence="3 4" key="1">
    <citation type="submission" date="2019-04" db="EMBL/GenBank/DDBJ databases">
        <title>Mesorhizobium composti sp. nov., isolated from compost.</title>
        <authorList>
            <person name="Lin S.-Y."/>
            <person name="Hameed A."/>
            <person name="Hsieh Y.-T."/>
            <person name="Young C.-C."/>
        </authorList>
    </citation>
    <scope>NUCLEOTIDE SEQUENCE [LARGE SCALE GENOMIC DNA]</scope>
    <source>
        <strain evidence="3 4">CC-YTH430</strain>
    </source>
</reference>
<keyword evidence="4" id="KW-1185">Reference proteome</keyword>
<comment type="caution">
    <text evidence="3">The sequence shown here is derived from an EMBL/GenBank/DDBJ whole genome shotgun (WGS) entry which is preliminary data.</text>
</comment>
<dbReference type="InterPro" id="IPR000653">
    <property type="entry name" value="DegT/StrS_aminotransferase"/>
</dbReference>
<dbReference type="Gene3D" id="3.90.1150.10">
    <property type="entry name" value="Aspartate Aminotransferase, domain 1"/>
    <property type="match status" value="1"/>
</dbReference>
<protein>
    <submittedName>
        <fullName evidence="3">UDP-4-amino-4, 6-dideoxy-N-acetyl-beta-L-altrosamine transaminase</fullName>
        <ecNumber evidence="3">2.6.1.92</ecNumber>
    </submittedName>
</protein>
<dbReference type="InterPro" id="IPR015422">
    <property type="entry name" value="PyrdxlP-dep_Trfase_small"/>
</dbReference>
<dbReference type="Proteomes" id="UP000306441">
    <property type="component" value="Unassembled WGS sequence"/>
</dbReference>
<evidence type="ECO:0000256" key="1">
    <source>
        <dbReference type="ARBA" id="ARBA00037999"/>
    </source>
</evidence>
<dbReference type="Pfam" id="PF01041">
    <property type="entry name" value="DegT_DnrJ_EryC1"/>
    <property type="match status" value="1"/>
</dbReference>
<dbReference type="SUPFAM" id="SSF53383">
    <property type="entry name" value="PLP-dependent transferases"/>
    <property type="match status" value="1"/>
</dbReference>
<keyword evidence="3" id="KW-0032">Aminotransferase</keyword>
<comment type="similarity">
    <text evidence="1 2">Belongs to the DegT/DnrJ/EryC1 family.</text>
</comment>
<dbReference type="PANTHER" id="PTHR30244:SF34">
    <property type="entry name" value="DTDP-4-AMINO-4,6-DIDEOXYGALACTOSE TRANSAMINASE"/>
    <property type="match status" value="1"/>
</dbReference>